<dbReference type="PANTHER" id="PTHR10515:SF0">
    <property type="entry name" value="THYMIDINE PHOSPHORYLASE"/>
    <property type="match status" value="1"/>
</dbReference>
<accession>A0AAE3K9G0</accession>
<evidence type="ECO:0000256" key="1">
    <source>
        <dbReference type="ARBA" id="ARBA00022676"/>
    </source>
</evidence>
<comment type="caution">
    <text evidence="5">The sequence shown here is derived from an EMBL/GenBank/DDBJ whole genome shotgun (WGS) entry which is preliminary data.</text>
</comment>
<dbReference type="InterPro" id="IPR017459">
    <property type="entry name" value="Glycosyl_Trfase_fam3_N_dom"/>
</dbReference>
<reference evidence="5" key="1">
    <citation type="journal article" date="2022" name="Syst. Appl. Microbiol.">
        <title>Natronocalculus amylovorans gen. nov., sp. nov., and Natranaeroarchaeum aerophilus sp. nov., dominant culturable amylolytic natronoarchaea from hypersaline soda lakes in southwestern Siberia.</title>
        <authorList>
            <person name="Sorokin D.Y."/>
            <person name="Elcheninov A.G."/>
            <person name="Khizhniak T.V."/>
            <person name="Koenen M."/>
            <person name="Bale N.J."/>
            <person name="Damste J.S.S."/>
            <person name="Kublanov I.V."/>
        </authorList>
    </citation>
    <scope>NUCLEOTIDE SEQUENCE</scope>
    <source>
        <strain evidence="5">AArc-St2</strain>
    </source>
</reference>
<dbReference type="Pfam" id="PF07831">
    <property type="entry name" value="PYNP_C"/>
    <property type="match status" value="1"/>
</dbReference>
<dbReference type="Pfam" id="PF00591">
    <property type="entry name" value="Glycos_transf_3"/>
    <property type="match status" value="1"/>
</dbReference>
<dbReference type="GO" id="GO:0005829">
    <property type="term" value="C:cytosol"/>
    <property type="evidence" value="ECO:0007669"/>
    <property type="project" value="TreeGrafter"/>
</dbReference>
<dbReference type="Pfam" id="PF02885">
    <property type="entry name" value="Glycos_trans_3N"/>
    <property type="match status" value="1"/>
</dbReference>
<evidence type="ECO:0000256" key="2">
    <source>
        <dbReference type="ARBA" id="ARBA00022679"/>
    </source>
</evidence>
<dbReference type="EC" id="2.4.2.57" evidence="3"/>
<dbReference type="AlphaFoldDB" id="A0AAE3K9G0"/>
<dbReference type="InterPro" id="IPR036320">
    <property type="entry name" value="Glycosyl_Trfase_fam3_N_dom_sf"/>
</dbReference>
<evidence type="ECO:0000259" key="4">
    <source>
        <dbReference type="SMART" id="SM00941"/>
    </source>
</evidence>
<dbReference type="Gene3D" id="3.40.1030.10">
    <property type="entry name" value="Nucleoside phosphorylase/phosphoribosyltransferase catalytic domain"/>
    <property type="match status" value="1"/>
</dbReference>
<dbReference type="Proteomes" id="UP001203207">
    <property type="component" value="Unassembled WGS sequence"/>
</dbReference>
<dbReference type="InterPro" id="IPR000312">
    <property type="entry name" value="Glycosyl_Trfase_fam3"/>
</dbReference>
<evidence type="ECO:0000313" key="5">
    <source>
        <dbReference type="EMBL" id="MCL9818036.1"/>
    </source>
</evidence>
<dbReference type="InterPro" id="IPR017713">
    <property type="entry name" value="AMP_phosphorylase"/>
</dbReference>
<keyword evidence="6" id="KW-1185">Reference proteome</keyword>
<dbReference type="GO" id="GO:0004645">
    <property type="term" value="F:1,4-alpha-oligoglucan phosphorylase activity"/>
    <property type="evidence" value="ECO:0007669"/>
    <property type="project" value="InterPro"/>
</dbReference>
<dbReference type="NCBIfam" id="TIGR03327">
    <property type="entry name" value="AMP_phos"/>
    <property type="match status" value="1"/>
</dbReference>
<evidence type="ECO:0000313" key="6">
    <source>
        <dbReference type="Proteomes" id="UP001203207"/>
    </source>
</evidence>
<dbReference type="NCBIfam" id="TIGR02645">
    <property type="entry name" value="ARCH_P_rylase"/>
    <property type="match status" value="1"/>
</dbReference>
<dbReference type="SUPFAM" id="SSF52418">
    <property type="entry name" value="Nucleoside phosphorylase/phosphoribosyltransferase catalytic domain"/>
    <property type="match status" value="1"/>
</dbReference>
<dbReference type="GO" id="GO:0046125">
    <property type="term" value="P:pyrimidine deoxyribonucleoside metabolic process"/>
    <property type="evidence" value="ECO:0007669"/>
    <property type="project" value="InterPro"/>
</dbReference>
<dbReference type="RefSeq" id="WP_250585466.1">
    <property type="nucleotide sequence ID" value="NZ_JAKRVX010000007.1"/>
</dbReference>
<dbReference type="InterPro" id="IPR036566">
    <property type="entry name" value="PYNP-like_C_sf"/>
</dbReference>
<dbReference type="NCBIfam" id="NF003338">
    <property type="entry name" value="PRK04350.1"/>
    <property type="match status" value="1"/>
</dbReference>
<protein>
    <recommendedName>
        <fullName evidence="3">AMP phosphorylase</fullName>
        <ecNumber evidence="3">2.4.2.57</ecNumber>
    </recommendedName>
</protein>
<dbReference type="InterPro" id="IPR017872">
    <property type="entry name" value="Pyrmidine_PPase_CS"/>
</dbReference>
<gene>
    <name evidence="5" type="ORF">AArcSt2_13925</name>
</gene>
<proteinExistence type="predicted"/>
<dbReference type="GO" id="GO:0006206">
    <property type="term" value="P:pyrimidine nucleobase metabolic process"/>
    <property type="evidence" value="ECO:0007669"/>
    <property type="project" value="InterPro"/>
</dbReference>
<evidence type="ECO:0000256" key="3">
    <source>
        <dbReference type="NCBIfam" id="TIGR03327"/>
    </source>
</evidence>
<keyword evidence="2 5" id="KW-0808">Transferase</keyword>
<dbReference type="InterPro" id="IPR013466">
    <property type="entry name" value="Thymidine/AMP_Pase"/>
</dbReference>
<sequence length="493" mass="52456">MELSVVPIDLDSDTPTVVLHGDDAIEIGVHPMDRVQLTQNGGVTIGVVKETTALVDRGEVGLTQPLSQLTGTVTVKPAPYPQSMRYIRRKLDDNELSRSEIRTIVQDINNNRLTDVELSAYVTGIYTNGLSLEETTFLTECMADVGDRINWDEPVIADKHSIGGVPGNRTTPIVVAIVAAAGVKIPKTSSRAITSPAGTADTMEVFCPVDLTRESIERVVRNTNGCLVWGGSVDLSPVDDRIIQVETPLSIDPHGQVIASVLSKKRSAGSTHVVIDIPYGEGAKVESLPESRKLARDFKRVGEHLGMRVTCLITRGSGPIGSGIGPALEARDVLAVLEGTGPGDLRSKSVQLAAKLLELCDVDADADELLASGHAAESFRQIVDAQGGDSTITTASIPIGEQTKTVYASRDGVVTHIDNSAVSDVARRAGAPKDIEAGIVLHENVGTTVSQGDRLFTIHAQATAKLNDAVELADRVSVYRILHPDETLIEQVG</sequence>
<organism evidence="5 6">
    <name type="scientific">Natronocalculus amylovorans</name>
    <dbReference type="NCBI Taxonomy" id="2917812"/>
    <lineage>
        <taxon>Archaea</taxon>
        <taxon>Methanobacteriati</taxon>
        <taxon>Methanobacteriota</taxon>
        <taxon>Stenosarchaea group</taxon>
        <taxon>Halobacteria</taxon>
        <taxon>Halobacteriales</taxon>
        <taxon>Haloferacaceae</taxon>
        <taxon>Natronocalculus</taxon>
    </lineage>
</organism>
<dbReference type="InterPro" id="IPR000053">
    <property type="entry name" value="Thymidine/pyrmidine_PPase"/>
</dbReference>
<dbReference type="SMART" id="SM00941">
    <property type="entry name" value="PYNP_C"/>
    <property type="match status" value="1"/>
</dbReference>
<dbReference type="SUPFAM" id="SSF47648">
    <property type="entry name" value="Nucleoside phosphorylase/phosphoribosyltransferase N-terminal domain"/>
    <property type="match status" value="1"/>
</dbReference>
<name>A0AAE3K9G0_9EURY</name>
<dbReference type="PANTHER" id="PTHR10515">
    <property type="entry name" value="THYMIDINE PHOSPHORYLASE"/>
    <property type="match status" value="1"/>
</dbReference>
<dbReference type="EMBL" id="JAKRVX010000007">
    <property type="protein sequence ID" value="MCL9818036.1"/>
    <property type="molecule type" value="Genomic_DNA"/>
</dbReference>
<dbReference type="SUPFAM" id="SSF54680">
    <property type="entry name" value="Pyrimidine nucleoside phosphorylase C-terminal domain"/>
    <property type="match status" value="1"/>
</dbReference>
<keyword evidence="1 5" id="KW-0328">Glycosyltransferase</keyword>
<dbReference type="Gene3D" id="1.20.970.50">
    <property type="match status" value="1"/>
</dbReference>
<reference evidence="5" key="2">
    <citation type="submission" date="2022-02" db="EMBL/GenBank/DDBJ databases">
        <authorList>
            <person name="Elcheninov A.G."/>
            <person name="Sorokin D.Y."/>
            <person name="Kublanov I.V."/>
        </authorList>
    </citation>
    <scope>NUCLEOTIDE SEQUENCE</scope>
    <source>
        <strain evidence="5">AArc-St2</strain>
    </source>
</reference>
<feature type="domain" description="Pyrimidine nucleoside phosphorylase C-terminal" evidence="4">
    <location>
        <begin position="413"/>
        <end position="480"/>
    </location>
</feature>
<dbReference type="Gene3D" id="2.40.40.20">
    <property type="match status" value="1"/>
</dbReference>
<dbReference type="PIRSF" id="PIRSF000478">
    <property type="entry name" value="TP_PyNP"/>
    <property type="match status" value="1"/>
</dbReference>
<dbReference type="InterPro" id="IPR013102">
    <property type="entry name" value="PYNP_C"/>
</dbReference>
<dbReference type="GO" id="GO:0016763">
    <property type="term" value="F:pentosyltransferase activity"/>
    <property type="evidence" value="ECO:0007669"/>
    <property type="project" value="InterPro"/>
</dbReference>
<dbReference type="InterPro" id="IPR035902">
    <property type="entry name" value="Nuc_phospho_transferase"/>
</dbReference>
<dbReference type="Gene3D" id="3.90.1170.30">
    <property type="entry name" value="Pyrimidine nucleoside phosphorylase-like, C-terminal domain"/>
    <property type="match status" value="1"/>
</dbReference>
<dbReference type="PROSITE" id="PS00647">
    <property type="entry name" value="THYMID_PHOSPHORYLASE"/>
    <property type="match status" value="1"/>
</dbReference>